<keyword evidence="8" id="KW-1185">Reference proteome</keyword>
<dbReference type="InterPro" id="IPR000184">
    <property type="entry name" value="Bac_surfAg_D15"/>
</dbReference>
<feature type="domain" description="Bacterial surface antigen (D15)" evidence="6">
    <location>
        <begin position="489"/>
        <end position="825"/>
    </location>
</feature>
<reference evidence="8" key="1">
    <citation type="submission" date="2016-10" db="EMBL/GenBank/DDBJ databases">
        <authorList>
            <person name="Varghese N."/>
            <person name="Submissions S."/>
        </authorList>
    </citation>
    <scope>NUCLEOTIDE SEQUENCE [LARGE SCALE GENOMIC DNA]</scope>
    <source>
        <strain evidence="8">DSM 21789</strain>
    </source>
</reference>
<dbReference type="Proteomes" id="UP000199604">
    <property type="component" value="Unassembled WGS sequence"/>
</dbReference>
<dbReference type="PANTHER" id="PTHR12815:SF47">
    <property type="entry name" value="TRANSLOCATION AND ASSEMBLY MODULE SUBUNIT TAMA"/>
    <property type="match status" value="1"/>
</dbReference>
<evidence type="ECO:0000313" key="7">
    <source>
        <dbReference type="EMBL" id="SFB03343.1"/>
    </source>
</evidence>
<dbReference type="PROSITE" id="PS51257">
    <property type="entry name" value="PROKAR_LIPOPROTEIN"/>
    <property type="match status" value="1"/>
</dbReference>
<evidence type="ECO:0000256" key="2">
    <source>
        <dbReference type="ARBA" id="ARBA00022692"/>
    </source>
</evidence>
<name>A0A1I0XTP0_9FLAO</name>
<protein>
    <submittedName>
        <fullName evidence="7">Outer membrane protein assembly factor BamA</fullName>
    </submittedName>
</protein>
<dbReference type="EMBL" id="FOJT01000003">
    <property type="protein sequence ID" value="SFB03343.1"/>
    <property type="molecule type" value="Genomic_DNA"/>
</dbReference>
<evidence type="ECO:0000256" key="5">
    <source>
        <dbReference type="ARBA" id="ARBA00023237"/>
    </source>
</evidence>
<dbReference type="STRING" id="498292.SAMN05660845_1425"/>
<sequence length="844" mass="96152">MSNITTKISLFILIVALITACNVVKKVPDDKHLLLKNEILVNGEKNSKEDIVLQLVQQPNTSIFGYKLRLNMFNLSKNNTDSLFRAKYIANPAKYKRQSKWLSKKQVDRLGQSFWYSGWHSFLRRTGEPPVIIDTLKAKRSLKRLKAYYFNQGFFDADAKFTANYQENKRGDINYTVTTGEPTFLDTISREIETPALDSLYLLSKSKSYIKEGQQYKAENFSNERSRITNYFRNHGVYYFQQQSVYFEVDTLNPNHKAPVKINITDKVTKIGDSTQSKPYKIYRISQVNIFTNDIDTKNKLQIADSATYKNFNLYSTNKLRYRPKAIADAVFIQKDSLYNDEKRTLTLRSLSNLQVFNYPNIVYVEDTITQTLKANIYLTSKTKFHFDANADFTRSNIQIFGITGGSAVSIRNLFRGAETLQIGFHGNIGSSNDPTIAENRFFNISEVGADMRLTFPRIFLPFGTDKIISKSMLPSSIISIGFAKQTNIGLDKENLTAAINYNWTPKKNTTAKFDLVNVQYVKNINIANYFNVYGSTYNRLNSLAKIYNNNDIDLTKEDGGADNFINSVLANQYPLLTPLTDDYKSIKSIKERKDRLTENNLIFAANFGYAKDSKSDFFDKEFYSFRAKLESAGNLLSLTSNLLKEPKNSDGTRNVFGLQYSQYLKGEFDYVKNWDLTNGKIFAVRSFFGLAVPYGNSKSVPFARSYFAGGSNDNRAWQSYSLGPGSSGGLNDFNEANMKIALNAEFRSKLFGNLNGALFADCGNIWNVLDNETDETKVFSGISSLKSLALGTGFGFRYDFKFFLLRLDFGFKTYNPAKPETQRWFKELNLSKTVLNIGINYPF</sequence>
<evidence type="ECO:0000256" key="3">
    <source>
        <dbReference type="ARBA" id="ARBA00022729"/>
    </source>
</evidence>
<evidence type="ECO:0000259" key="6">
    <source>
        <dbReference type="Pfam" id="PF01103"/>
    </source>
</evidence>
<dbReference type="AlphaFoldDB" id="A0A1I0XTP0"/>
<dbReference type="GO" id="GO:0019867">
    <property type="term" value="C:outer membrane"/>
    <property type="evidence" value="ECO:0007669"/>
    <property type="project" value="InterPro"/>
</dbReference>
<comment type="subcellular location">
    <subcellularLocation>
        <location evidence="1">Membrane</location>
    </subcellularLocation>
</comment>
<proteinExistence type="predicted"/>
<keyword evidence="2" id="KW-0812">Transmembrane</keyword>
<dbReference type="RefSeq" id="WP_091475428.1">
    <property type="nucleotide sequence ID" value="NZ_FOJT01000003.1"/>
</dbReference>
<dbReference type="Gene3D" id="2.40.160.50">
    <property type="entry name" value="membrane protein fhac: a member of the omp85/tpsb transporter family"/>
    <property type="match status" value="1"/>
</dbReference>
<gene>
    <name evidence="7" type="ORF">SAMN05660845_1425</name>
</gene>
<accession>A0A1I0XTP0</accession>
<evidence type="ECO:0000256" key="1">
    <source>
        <dbReference type="ARBA" id="ARBA00004370"/>
    </source>
</evidence>
<keyword evidence="4" id="KW-0472">Membrane</keyword>
<dbReference type="Pfam" id="PF01103">
    <property type="entry name" value="Omp85"/>
    <property type="match status" value="1"/>
</dbReference>
<dbReference type="InterPro" id="IPR039910">
    <property type="entry name" value="D15-like"/>
</dbReference>
<keyword evidence="5" id="KW-0998">Cell outer membrane</keyword>
<dbReference type="OrthoDB" id="9814535at2"/>
<organism evidence="7 8">
    <name type="scientific">Flavobacterium swingsii</name>
    <dbReference type="NCBI Taxonomy" id="498292"/>
    <lineage>
        <taxon>Bacteria</taxon>
        <taxon>Pseudomonadati</taxon>
        <taxon>Bacteroidota</taxon>
        <taxon>Flavobacteriia</taxon>
        <taxon>Flavobacteriales</taxon>
        <taxon>Flavobacteriaceae</taxon>
        <taxon>Flavobacterium</taxon>
    </lineage>
</organism>
<evidence type="ECO:0000313" key="8">
    <source>
        <dbReference type="Proteomes" id="UP000199604"/>
    </source>
</evidence>
<keyword evidence="3" id="KW-0732">Signal</keyword>
<evidence type="ECO:0000256" key="4">
    <source>
        <dbReference type="ARBA" id="ARBA00023136"/>
    </source>
</evidence>
<dbReference type="PANTHER" id="PTHR12815">
    <property type="entry name" value="SORTING AND ASSEMBLY MACHINERY SAMM50 PROTEIN FAMILY MEMBER"/>
    <property type="match status" value="1"/>
</dbReference>